<dbReference type="EMBL" id="JACGCM010001453">
    <property type="protein sequence ID" value="KAF6154846.1"/>
    <property type="molecule type" value="Genomic_DNA"/>
</dbReference>
<reference evidence="1 2" key="1">
    <citation type="journal article" date="2020" name="IScience">
        <title>Genome Sequencing of the Endangered Kingdonia uniflora (Circaeasteraceae, Ranunculales) Reveals Potential Mechanisms of Evolutionary Specialization.</title>
        <authorList>
            <person name="Sun Y."/>
            <person name="Deng T."/>
            <person name="Zhang A."/>
            <person name="Moore M.J."/>
            <person name="Landis J.B."/>
            <person name="Lin N."/>
            <person name="Zhang H."/>
            <person name="Zhang X."/>
            <person name="Huang J."/>
            <person name="Zhang X."/>
            <person name="Sun H."/>
            <person name="Wang H."/>
        </authorList>
    </citation>
    <scope>NUCLEOTIDE SEQUENCE [LARGE SCALE GENOMIC DNA]</scope>
    <source>
        <strain evidence="1">TB1705</strain>
        <tissue evidence="1">Leaf</tissue>
    </source>
</reference>
<protein>
    <submittedName>
        <fullName evidence="1">Uncharacterized protein</fullName>
    </submittedName>
</protein>
<keyword evidence="2" id="KW-1185">Reference proteome</keyword>
<evidence type="ECO:0000313" key="2">
    <source>
        <dbReference type="Proteomes" id="UP000541444"/>
    </source>
</evidence>
<name>A0A7J7MIY0_9MAGN</name>
<evidence type="ECO:0000313" key="1">
    <source>
        <dbReference type="EMBL" id="KAF6154846.1"/>
    </source>
</evidence>
<proteinExistence type="predicted"/>
<comment type="caution">
    <text evidence="1">The sequence shown here is derived from an EMBL/GenBank/DDBJ whole genome shotgun (WGS) entry which is preliminary data.</text>
</comment>
<accession>A0A7J7MIY0</accession>
<gene>
    <name evidence="1" type="ORF">GIB67_033875</name>
</gene>
<sequence>MSSFYCAEELWHLTHGMRRLFLTKSTRNTQRFKKLEDELAIAQRKIDSIDHQLYAYNLQLRRRHDIRVVPLPPGGGTRIRQHKSGSRTKGAVLAAGGGLLEMILSRYRYL</sequence>
<dbReference type="AlphaFoldDB" id="A0A7J7MIY0"/>
<dbReference type="Proteomes" id="UP000541444">
    <property type="component" value="Unassembled WGS sequence"/>
</dbReference>
<organism evidence="1 2">
    <name type="scientific">Kingdonia uniflora</name>
    <dbReference type="NCBI Taxonomy" id="39325"/>
    <lineage>
        <taxon>Eukaryota</taxon>
        <taxon>Viridiplantae</taxon>
        <taxon>Streptophyta</taxon>
        <taxon>Embryophyta</taxon>
        <taxon>Tracheophyta</taxon>
        <taxon>Spermatophyta</taxon>
        <taxon>Magnoliopsida</taxon>
        <taxon>Ranunculales</taxon>
        <taxon>Circaeasteraceae</taxon>
        <taxon>Kingdonia</taxon>
    </lineage>
</organism>